<dbReference type="Proteomes" id="UP001472866">
    <property type="component" value="Chromosome 03"/>
</dbReference>
<dbReference type="FunFam" id="2.40.50.140:FF:000051">
    <property type="entry name" value="RNA-binding transcriptional accessory protein"/>
    <property type="match status" value="1"/>
</dbReference>
<dbReference type="GO" id="GO:0005840">
    <property type="term" value="C:ribosome"/>
    <property type="evidence" value="ECO:0007669"/>
    <property type="project" value="UniProtKB-KW"/>
</dbReference>
<dbReference type="GO" id="GO:1990904">
    <property type="term" value="C:ribonucleoprotein complex"/>
    <property type="evidence" value="ECO:0007669"/>
    <property type="project" value="UniProtKB-KW"/>
</dbReference>
<feature type="domain" description="S1 motif" evidence="5">
    <location>
        <begin position="271"/>
        <end position="340"/>
    </location>
</feature>
<name>A0AAX4P3W2_9CHLO</name>
<dbReference type="EMBL" id="CP151503">
    <property type="protein sequence ID" value="WZN60598.1"/>
    <property type="molecule type" value="Genomic_DNA"/>
</dbReference>
<dbReference type="GO" id="GO:0005737">
    <property type="term" value="C:cytoplasm"/>
    <property type="evidence" value="ECO:0007669"/>
    <property type="project" value="UniProtKB-ARBA"/>
</dbReference>
<protein>
    <submittedName>
        <fullName evidence="6">Plastid ribosomal protein S1</fullName>
    </submittedName>
</protein>
<gene>
    <name evidence="6" type="ORF">HKI87_03g21320</name>
</gene>
<evidence type="ECO:0000256" key="3">
    <source>
        <dbReference type="ARBA" id="ARBA00023274"/>
    </source>
</evidence>
<reference evidence="6 7" key="1">
    <citation type="submission" date="2024-03" db="EMBL/GenBank/DDBJ databases">
        <title>Complete genome sequence of the green alga Chloropicon roscoffensis RCC1871.</title>
        <authorList>
            <person name="Lemieux C."/>
            <person name="Pombert J.-F."/>
            <person name="Otis C."/>
            <person name="Turmel M."/>
        </authorList>
    </citation>
    <scope>NUCLEOTIDE SEQUENCE [LARGE SCALE GENOMIC DNA]</scope>
    <source>
        <strain evidence="6 7">RCC1871</strain>
    </source>
</reference>
<dbReference type="GO" id="GO:0003729">
    <property type="term" value="F:mRNA binding"/>
    <property type="evidence" value="ECO:0007669"/>
    <property type="project" value="TreeGrafter"/>
</dbReference>
<dbReference type="GO" id="GO:0006412">
    <property type="term" value="P:translation"/>
    <property type="evidence" value="ECO:0007669"/>
    <property type="project" value="TreeGrafter"/>
</dbReference>
<dbReference type="InterPro" id="IPR012340">
    <property type="entry name" value="NA-bd_OB-fold"/>
</dbReference>
<dbReference type="PROSITE" id="PS50126">
    <property type="entry name" value="S1"/>
    <property type="match status" value="3"/>
</dbReference>
<dbReference type="PANTHER" id="PTHR10724">
    <property type="entry name" value="30S RIBOSOMAL PROTEIN S1"/>
    <property type="match status" value="1"/>
</dbReference>
<evidence type="ECO:0000256" key="1">
    <source>
        <dbReference type="ARBA" id="ARBA00006767"/>
    </source>
</evidence>
<organism evidence="6 7">
    <name type="scientific">Chloropicon roscoffensis</name>
    <dbReference type="NCBI Taxonomy" id="1461544"/>
    <lineage>
        <taxon>Eukaryota</taxon>
        <taxon>Viridiplantae</taxon>
        <taxon>Chlorophyta</taxon>
        <taxon>Chloropicophyceae</taxon>
        <taxon>Chloropicales</taxon>
        <taxon>Chloropicaceae</taxon>
        <taxon>Chloropicon</taxon>
    </lineage>
</organism>
<dbReference type="SMART" id="SM00316">
    <property type="entry name" value="S1"/>
    <property type="match status" value="3"/>
</dbReference>
<dbReference type="GO" id="GO:0003735">
    <property type="term" value="F:structural constituent of ribosome"/>
    <property type="evidence" value="ECO:0007669"/>
    <property type="project" value="TreeGrafter"/>
</dbReference>
<proteinExistence type="inferred from homology"/>
<comment type="function">
    <text evidence="4">Associates with the EF-Tu.GDP complex and induces the exchange of GDP to GTP. It remains bound to the aminoacyl-tRNA.EF-Tu.GTP complex up to the GTP hydrolysis stage on the ribosome.</text>
</comment>
<feature type="domain" description="S1 motif" evidence="5">
    <location>
        <begin position="192"/>
        <end position="257"/>
    </location>
</feature>
<evidence type="ECO:0000259" key="5">
    <source>
        <dbReference type="PROSITE" id="PS50126"/>
    </source>
</evidence>
<dbReference type="AlphaFoldDB" id="A0AAX4P3W2"/>
<keyword evidence="3" id="KW-0687">Ribonucleoprotein</keyword>
<comment type="similarity">
    <text evidence="1">Belongs to the bacterial ribosomal protein bS1 family.</text>
</comment>
<keyword evidence="7" id="KW-1185">Reference proteome</keyword>
<evidence type="ECO:0000256" key="4">
    <source>
        <dbReference type="ARBA" id="ARBA00025453"/>
    </source>
</evidence>
<evidence type="ECO:0000256" key="2">
    <source>
        <dbReference type="ARBA" id="ARBA00022980"/>
    </source>
</evidence>
<sequence>MLQGLTSKASLVRAKASTVQVARGKRQASCQATAKKATTSGQQVGAPVFEGVDSAFGAIKDWNGDLDDFKMDTDLSKLVSEDDLKEKRKEFEGLLDSYSYRFQPGDRVVGLVLSVGKRGCTVEIGAKLPAFCPSHELSVKNTTNVRALIKAGMEREFEVIPSRRNGETLFVSARIIESSMSWKRVMQLYEKNAVVEVRIKHVSRGGALVELENLQGFIPKSHLGMDLEKAKENIGTTLVAKFLEADSESNRLVLSHRLANVQSNVKDLEVGSVIKGKVVAVKDYGAFVDLGLEFNALLHVSQISYNRLFNVDQVLSVGDEIKAMVLSYDANRGRVSLSTKKLEMEPGDMLRNPAKVFDNAEQMASQFRERVAAAEAVARASAAETKGDAKESAPAE</sequence>
<dbReference type="Pfam" id="PF00575">
    <property type="entry name" value="S1"/>
    <property type="match status" value="2"/>
</dbReference>
<dbReference type="PANTHER" id="PTHR10724:SF7">
    <property type="entry name" value="SMALL RIBOSOMAL SUBUNIT PROTEIN BS1C"/>
    <property type="match status" value="1"/>
</dbReference>
<dbReference type="InterPro" id="IPR050437">
    <property type="entry name" value="Ribos_protein_bS1-like"/>
</dbReference>
<dbReference type="CDD" id="cd04465">
    <property type="entry name" value="S1_RPS1_repeat_ec2_hs2"/>
    <property type="match status" value="1"/>
</dbReference>
<dbReference type="InterPro" id="IPR003029">
    <property type="entry name" value="S1_domain"/>
</dbReference>
<feature type="domain" description="S1 motif" evidence="5">
    <location>
        <begin position="105"/>
        <end position="174"/>
    </location>
</feature>
<accession>A0AAX4P3W2</accession>
<evidence type="ECO:0000313" key="6">
    <source>
        <dbReference type="EMBL" id="WZN60598.1"/>
    </source>
</evidence>
<evidence type="ECO:0000313" key="7">
    <source>
        <dbReference type="Proteomes" id="UP001472866"/>
    </source>
</evidence>
<dbReference type="SUPFAM" id="SSF50249">
    <property type="entry name" value="Nucleic acid-binding proteins"/>
    <property type="match status" value="3"/>
</dbReference>
<dbReference type="Gene3D" id="2.40.50.140">
    <property type="entry name" value="Nucleic acid-binding proteins"/>
    <property type="match status" value="3"/>
</dbReference>
<keyword evidence="2 6" id="KW-0689">Ribosomal protein</keyword>